<sequence length="134" mass="14707">MEVSMKPEAGEIFTAKIRILSGVYQNYSANQNGSGKIIGMDRRSKICRKDQNQTNGPRSSRWLIAWNQNVVSTVQQSECLQKLKACILKCGRRYVVLHEAETCSQPGGARGAAAQAFGSMRSDTRAATNLKLIG</sequence>
<organism evidence="1 2">
    <name type="scientific">Brassica campestris</name>
    <name type="common">Field mustard</name>
    <dbReference type="NCBI Taxonomy" id="3711"/>
    <lineage>
        <taxon>Eukaryota</taxon>
        <taxon>Viridiplantae</taxon>
        <taxon>Streptophyta</taxon>
        <taxon>Embryophyta</taxon>
        <taxon>Tracheophyta</taxon>
        <taxon>Spermatophyta</taxon>
        <taxon>Magnoliopsida</taxon>
        <taxon>eudicotyledons</taxon>
        <taxon>Gunneridae</taxon>
        <taxon>Pentapetalae</taxon>
        <taxon>rosids</taxon>
        <taxon>malvids</taxon>
        <taxon>Brassicales</taxon>
        <taxon>Brassicaceae</taxon>
        <taxon>Brassiceae</taxon>
        <taxon>Brassica</taxon>
    </lineage>
</organism>
<name>M4F5N4_BRACM</name>
<keyword evidence="2" id="KW-1185">Reference proteome</keyword>
<evidence type="ECO:0000313" key="1">
    <source>
        <dbReference type="EnsemblPlants" id="Bra036390.1-P"/>
    </source>
</evidence>
<dbReference type="Proteomes" id="UP000011750">
    <property type="component" value="Chromosome A07"/>
</dbReference>
<dbReference type="Gramene" id="Bra036390.1">
    <property type="protein sequence ID" value="Bra036390.1-P"/>
    <property type="gene ID" value="Bra036390"/>
</dbReference>
<reference evidence="1 2" key="1">
    <citation type="journal article" date="2011" name="Nat. Genet.">
        <title>The genome of the mesopolyploid crop species Brassica rapa.</title>
        <authorList>
            <consortium name="Brassica rapa Genome Sequencing Project Consortium"/>
            <person name="Wang X."/>
            <person name="Wang H."/>
            <person name="Wang J."/>
            <person name="Sun R."/>
            <person name="Wu J."/>
            <person name="Liu S."/>
            <person name="Bai Y."/>
            <person name="Mun J.H."/>
            <person name="Bancroft I."/>
            <person name="Cheng F."/>
            <person name="Huang S."/>
            <person name="Li X."/>
            <person name="Hua W."/>
            <person name="Wang J."/>
            <person name="Wang X."/>
            <person name="Freeling M."/>
            <person name="Pires J.C."/>
            <person name="Paterson A.H."/>
            <person name="Chalhoub B."/>
            <person name="Wang B."/>
            <person name="Hayward A."/>
            <person name="Sharpe A.G."/>
            <person name="Park B.S."/>
            <person name="Weisshaar B."/>
            <person name="Liu B."/>
            <person name="Li B."/>
            <person name="Liu B."/>
            <person name="Tong C."/>
            <person name="Song C."/>
            <person name="Duran C."/>
            <person name="Peng C."/>
            <person name="Geng C."/>
            <person name="Koh C."/>
            <person name="Lin C."/>
            <person name="Edwards D."/>
            <person name="Mu D."/>
            <person name="Shen D."/>
            <person name="Soumpourou E."/>
            <person name="Li F."/>
            <person name="Fraser F."/>
            <person name="Conant G."/>
            <person name="Lassalle G."/>
            <person name="King G.J."/>
            <person name="Bonnema G."/>
            <person name="Tang H."/>
            <person name="Wang H."/>
            <person name="Belcram H."/>
            <person name="Zhou H."/>
            <person name="Hirakawa H."/>
            <person name="Abe H."/>
            <person name="Guo H."/>
            <person name="Wang H."/>
            <person name="Jin H."/>
            <person name="Parkin I.A."/>
            <person name="Batley J."/>
            <person name="Kim J.S."/>
            <person name="Just J."/>
            <person name="Li J."/>
            <person name="Xu J."/>
            <person name="Deng J."/>
            <person name="Kim J.A."/>
            <person name="Li J."/>
            <person name="Yu J."/>
            <person name="Meng J."/>
            <person name="Wang J."/>
            <person name="Min J."/>
            <person name="Poulain J."/>
            <person name="Wang J."/>
            <person name="Hatakeyama K."/>
            <person name="Wu K."/>
            <person name="Wang L."/>
            <person name="Fang L."/>
            <person name="Trick M."/>
            <person name="Links M.G."/>
            <person name="Zhao M."/>
            <person name="Jin M."/>
            <person name="Ramchiary N."/>
            <person name="Drou N."/>
            <person name="Berkman P.J."/>
            <person name="Cai Q."/>
            <person name="Huang Q."/>
            <person name="Li R."/>
            <person name="Tabata S."/>
            <person name="Cheng S."/>
            <person name="Zhang S."/>
            <person name="Zhang S."/>
            <person name="Huang S."/>
            <person name="Sato S."/>
            <person name="Sun S."/>
            <person name="Kwon S.J."/>
            <person name="Choi S.R."/>
            <person name="Lee T.H."/>
            <person name="Fan W."/>
            <person name="Zhao X."/>
            <person name="Tan X."/>
            <person name="Xu X."/>
            <person name="Wang Y."/>
            <person name="Qiu Y."/>
            <person name="Yin Y."/>
            <person name="Li Y."/>
            <person name="Du Y."/>
            <person name="Liao Y."/>
            <person name="Lim Y."/>
            <person name="Narusaka Y."/>
            <person name="Wang Y."/>
            <person name="Wang Z."/>
            <person name="Li Z."/>
            <person name="Wang Z."/>
            <person name="Xiong Z."/>
            <person name="Zhang Z."/>
        </authorList>
    </citation>
    <scope>NUCLEOTIDE SEQUENCE [LARGE SCALE GENOMIC DNA]</scope>
    <source>
        <strain evidence="1 2">cv. Chiifu-401-42</strain>
    </source>
</reference>
<dbReference type="AlphaFoldDB" id="M4F5N4"/>
<dbReference type="InParanoid" id="M4F5N4"/>
<reference evidence="1 2" key="2">
    <citation type="journal article" date="2018" name="Hortic Res">
        <title>Improved Brassica rapa reference genome by single-molecule sequencing and chromosome conformation capture technologies.</title>
        <authorList>
            <person name="Zhang L."/>
            <person name="Cai X."/>
            <person name="Wu J."/>
            <person name="Liu M."/>
            <person name="Grob S."/>
            <person name="Cheng F."/>
            <person name="Liang J."/>
            <person name="Cai C."/>
            <person name="Liu Z."/>
            <person name="Liu B."/>
            <person name="Wang F."/>
            <person name="Li S."/>
            <person name="Liu F."/>
            <person name="Li X."/>
            <person name="Cheng L."/>
            <person name="Yang W."/>
            <person name="Li M.H."/>
            <person name="Grossniklaus U."/>
            <person name="Zheng H."/>
            <person name="Wang X."/>
        </authorList>
    </citation>
    <scope>NUCLEOTIDE SEQUENCE [LARGE SCALE GENOMIC DNA]</scope>
    <source>
        <strain evidence="1 2">cv. Chiifu-401-42</strain>
    </source>
</reference>
<reference evidence="1" key="3">
    <citation type="submission" date="2023-03" db="UniProtKB">
        <authorList>
            <consortium name="EnsemblPlants"/>
        </authorList>
    </citation>
    <scope>IDENTIFICATION</scope>
    <source>
        <strain evidence="1">cv. Chiifu-401-42</strain>
    </source>
</reference>
<proteinExistence type="predicted"/>
<evidence type="ECO:0000313" key="2">
    <source>
        <dbReference type="Proteomes" id="UP000011750"/>
    </source>
</evidence>
<dbReference type="EnsemblPlants" id="Bra036390.1">
    <property type="protein sequence ID" value="Bra036390.1-P"/>
    <property type="gene ID" value="Bra036390"/>
</dbReference>
<accession>M4F5N4</accession>
<protein>
    <submittedName>
        <fullName evidence="1">Uncharacterized protein</fullName>
    </submittedName>
</protein>
<dbReference type="HOGENOM" id="CLU_1899153_0_0_1"/>